<dbReference type="Pfam" id="PF04775">
    <property type="entry name" value="Bile_Hydr_Trans"/>
    <property type="match status" value="1"/>
</dbReference>
<feature type="domain" description="Acyl-CoA thioester hydrolase/bile acid-CoA amino acid N-acetyltransferase" evidence="1">
    <location>
        <begin position="44"/>
        <end position="175"/>
    </location>
</feature>
<dbReference type="SUPFAM" id="SSF53474">
    <property type="entry name" value="alpha/beta-Hydrolases"/>
    <property type="match status" value="1"/>
</dbReference>
<dbReference type="GO" id="GO:0006637">
    <property type="term" value="P:acyl-CoA metabolic process"/>
    <property type="evidence" value="ECO:0007669"/>
    <property type="project" value="TreeGrafter"/>
</dbReference>
<accession>H2Y512</accession>
<dbReference type="InterPro" id="IPR006862">
    <property type="entry name" value="Thio_Ohase/aa_AcTrfase"/>
</dbReference>
<evidence type="ECO:0000313" key="2">
    <source>
        <dbReference type="Ensembl" id="ENSCSAVP00000000410.1"/>
    </source>
</evidence>
<dbReference type="Proteomes" id="UP000007875">
    <property type="component" value="Unassembled WGS sequence"/>
</dbReference>
<dbReference type="Gene3D" id="2.60.40.2240">
    <property type="entry name" value="Acyl-CoA thioester hydrolase/BAAT N-terminal domain"/>
    <property type="match status" value="1"/>
</dbReference>
<keyword evidence="3" id="KW-1185">Reference proteome</keyword>
<dbReference type="AlphaFoldDB" id="H2Y512"/>
<dbReference type="GeneTree" id="ENSGT01010000222336"/>
<dbReference type="GO" id="GO:0006631">
    <property type="term" value="P:fatty acid metabolic process"/>
    <property type="evidence" value="ECO:0007669"/>
    <property type="project" value="TreeGrafter"/>
</dbReference>
<dbReference type="GO" id="GO:0047617">
    <property type="term" value="F:fatty acyl-CoA hydrolase activity"/>
    <property type="evidence" value="ECO:0007669"/>
    <property type="project" value="TreeGrafter"/>
</dbReference>
<reference evidence="2" key="2">
    <citation type="submission" date="2025-08" db="UniProtKB">
        <authorList>
            <consortium name="Ensembl"/>
        </authorList>
    </citation>
    <scope>IDENTIFICATION</scope>
</reference>
<evidence type="ECO:0000313" key="3">
    <source>
        <dbReference type="Proteomes" id="UP000007875"/>
    </source>
</evidence>
<dbReference type="Gene3D" id="3.40.50.1820">
    <property type="entry name" value="alpha/beta hydrolase"/>
    <property type="match status" value="1"/>
</dbReference>
<organism evidence="2 3">
    <name type="scientific">Ciona savignyi</name>
    <name type="common">Pacific transparent sea squirt</name>
    <dbReference type="NCBI Taxonomy" id="51511"/>
    <lineage>
        <taxon>Eukaryota</taxon>
        <taxon>Metazoa</taxon>
        <taxon>Chordata</taxon>
        <taxon>Tunicata</taxon>
        <taxon>Ascidiacea</taxon>
        <taxon>Phlebobranchia</taxon>
        <taxon>Cionidae</taxon>
        <taxon>Ciona</taxon>
    </lineage>
</organism>
<name>H2Y512_CIOSA</name>
<reference evidence="2" key="3">
    <citation type="submission" date="2025-09" db="UniProtKB">
        <authorList>
            <consortium name="Ensembl"/>
        </authorList>
    </citation>
    <scope>IDENTIFICATION</scope>
</reference>
<dbReference type="Ensembl" id="ENSCSAVT00000000415.1">
    <property type="protein sequence ID" value="ENSCSAVP00000000410.1"/>
    <property type="gene ID" value="ENSCSAVG00000000236.1"/>
</dbReference>
<sequence length="256" mass="27836">MLGLGTMLRSFLARKIGNARLFSVSALCSGGPVIKVEPNPGIADKKVRICVEGLPAASDVTLHARTQVTEKCFYESFAQYRVPTSGILDLEKEASIEGTYTGVKPMGLLWSMDGKADREEDIIRLIHRDVTTPQYINLKVHTGPINGVTHNDAIAETTIQRLFMGPGVRRFDVRENGLVATLFLPPGNGPFPGVITLFGGYPGIAEFKAALLATNGFAALGLAYYGTEHLTPNFAQTLDMEYFENAVKFLTSHESV</sequence>
<dbReference type="InterPro" id="IPR042490">
    <property type="entry name" value="Thio_Ohase/BAAT_N"/>
</dbReference>
<dbReference type="InterPro" id="IPR029058">
    <property type="entry name" value="AB_hydrolase_fold"/>
</dbReference>
<proteinExistence type="predicted"/>
<dbReference type="PANTHER" id="PTHR10824:SF4">
    <property type="entry name" value="ACYL-COENZYME A THIOESTERASE 1-LIKE"/>
    <property type="match status" value="1"/>
</dbReference>
<reference evidence="3" key="1">
    <citation type="submission" date="2003-08" db="EMBL/GenBank/DDBJ databases">
        <authorList>
            <person name="Birren B."/>
            <person name="Nusbaum C."/>
            <person name="Abebe A."/>
            <person name="Abouelleil A."/>
            <person name="Adekoya E."/>
            <person name="Ait-zahra M."/>
            <person name="Allen N."/>
            <person name="Allen T."/>
            <person name="An P."/>
            <person name="Anderson M."/>
            <person name="Anderson S."/>
            <person name="Arachchi H."/>
            <person name="Armbruster J."/>
            <person name="Bachantsang P."/>
            <person name="Baldwin J."/>
            <person name="Barry A."/>
            <person name="Bayul T."/>
            <person name="Blitshsteyn B."/>
            <person name="Bloom T."/>
            <person name="Blye J."/>
            <person name="Boguslavskiy L."/>
            <person name="Borowsky M."/>
            <person name="Boukhgalter B."/>
            <person name="Brunache A."/>
            <person name="Butler J."/>
            <person name="Calixte N."/>
            <person name="Calvo S."/>
            <person name="Camarata J."/>
            <person name="Campo K."/>
            <person name="Chang J."/>
            <person name="Cheshatsang Y."/>
            <person name="Citroen M."/>
            <person name="Collymore A."/>
            <person name="Considine T."/>
            <person name="Cook A."/>
            <person name="Cooke P."/>
            <person name="Corum B."/>
            <person name="Cuomo C."/>
            <person name="David R."/>
            <person name="Dawoe T."/>
            <person name="Degray S."/>
            <person name="Dodge S."/>
            <person name="Dooley K."/>
            <person name="Dorje P."/>
            <person name="Dorjee K."/>
            <person name="Dorris L."/>
            <person name="Duffey N."/>
            <person name="Dupes A."/>
            <person name="Elkins T."/>
            <person name="Engels R."/>
            <person name="Erickson J."/>
            <person name="Farina A."/>
            <person name="Faro S."/>
            <person name="Ferreira P."/>
            <person name="Fischer H."/>
            <person name="Fitzgerald M."/>
            <person name="Foley K."/>
            <person name="Gage D."/>
            <person name="Galagan J."/>
            <person name="Gearin G."/>
            <person name="Gnerre S."/>
            <person name="Gnirke A."/>
            <person name="Goyette A."/>
            <person name="Graham J."/>
            <person name="Grandbois E."/>
            <person name="Gyaltsen K."/>
            <person name="Hafez N."/>
            <person name="Hagopian D."/>
            <person name="Hagos B."/>
            <person name="Hall J."/>
            <person name="Hatcher B."/>
            <person name="Heller A."/>
            <person name="Higgins H."/>
            <person name="Honan T."/>
            <person name="Horn A."/>
            <person name="Houde N."/>
            <person name="Hughes L."/>
            <person name="Hulme W."/>
            <person name="Husby E."/>
            <person name="Iliev I."/>
            <person name="Jaffe D."/>
            <person name="Jones C."/>
            <person name="Kamal M."/>
            <person name="Kamat A."/>
            <person name="Kamvysselis M."/>
            <person name="Karlsson E."/>
            <person name="Kells C."/>
            <person name="Kieu A."/>
            <person name="Kisner P."/>
            <person name="Kodira C."/>
            <person name="Kulbokas E."/>
            <person name="Labutti K."/>
            <person name="Lama D."/>
            <person name="Landers T."/>
            <person name="Leger J."/>
            <person name="Levine S."/>
            <person name="Lewis D."/>
            <person name="Lewis T."/>
            <person name="Lindblad-toh K."/>
            <person name="Liu X."/>
            <person name="Lokyitsang T."/>
            <person name="Lokyitsang Y."/>
            <person name="Lucien O."/>
            <person name="Lui A."/>
            <person name="Ma L.J."/>
            <person name="Mabbitt R."/>
            <person name="Macdonald J."/>
            <person name="Maclean C."/>
            <person name="Major J."/>
            <person name="Manning J."/>
            <person name="Marabella R."/>
            <person name="Maru K."/>
            <person name="Matthews C."/>
            <person name="Mauceli E."/>
            <person name="Mccarthy M."/>
            <person name="Mcdonough S."/>
            <person name="Mcghee T."/>
            <person name="Meldrim J."/>
            <person name="Meneus L."/>
            <person name="Mesirov J."/>
            <person name="Mihalev A."/>
            <person name="Mihova T."/>
            <person name="Mikkelsen T."/>
            <person name="Mlenga V."/>
            <person name="Moru K."/>
            <person name="Mozes J."/>
            <person name="Mulrain L."/>
            <person name="Munson G."/>
            <person name="Naylor J."/>
            <person name="Newes C."/>
            <person name="Nguyen C."/>
            <person name="Nguyen N."/>
            <person name="Nguyen T."/>
            <person name="Nicol R."/>
            <person name="Nielsen C."/>
            <person name="Nizzari M."/>
            <person name="Norbu C."/>
            <person name="Norbu N."/>
            <person name="O'donnell P."/>
            <person name="Okoawo O."/>
            <person name="O'leary S."/>
            <person name="Omotosho B."/>
            <person name="O'neill K."/>
            <person name="Osman S."/>
            <person name="Parker S."/>
            <person name="Perrin D."/>
            <person name="Phunkhang P."/>
            <person name="Piqani B."/>
            <person name="Purcell S."/>
            <person name="Rachupka T."/>
            <person name="Ramasamy U."/>
            <person name="Rameau R."/>
            <person name="Ray V."/>
            <person name="Raymond C."/>
            <person name="Retta R."/>
            <person name="Richardson S."/>
            <person name="Rise C."/>
            <person name="Rodriguez J."/>
            <person name="Rogers J."/>
            <person name="Rogov P."/>
            <person name="Rutman M."/>
            <person name="Schupbach R."/>
            <person name="Seaman C."/>
            <person name="Settipalli S."/>
            <person name="Sharpe T."/>
            <person name="Sheridan J."/>
            <person name="Sherpa N."/>
            <person name="Shi J."/>
            <person name="Smirnov S."/>
            <person name="Smith C."/>
            <person name="Sougnez C."/>
            <person name="Spencer B."/>
            <person name="Stalker J."/>
            <person name="Stange-thomann N."/>
            <person name="Stavropoulos S."/>
            <person name="Stetson K."/>
            <person name="Stone C."/>
            <person name="Stone S."/>
            <person name="Stubbs M."/>
            <person name="Talamas J."/>
            <person name="Tchuinga P."/>
            <person name="Tenzing P."/>
            <person name="Tesfaye S."/>
            <person name="Theodore J."/>
            <person name="Thoulutsang Y."/>
            <person name="Topham K."/>
            <person name="Towey S."/>
            <person name="Tsamla T."/>
            <person name="Tsomo N."/>
            <person name="Vallee D."/>
            <person name="Vassiliev H."/>
            <person name="Venkataraman V."/>
            <person name="Vinson J."/>
            <person name="Vo A."/>
            <person name="Wade C."/>
            <person name="Wang S."/>
            <person name="Wangchuk T."/>
            <person name="Wangdi T."/>
            <person name="Whittaker C."/>
            <person name="Wilkinson J."/>
            <person name="Wu Y."/>
            <person name="Wyman D."/>
            <person name="Yadav S."/>
            <person name="Yang S."/>
            <person name="Yang X."/>
            <person name="Yeager S."/>
            <person name="Yee E."/>
            <person name="Young G."/>
            <person name="Zainoun J."/>
            <person name="Zembeck L."/>
            <person name="Zimmer A."/>
            <person name="Zody M."/>
            <person name="Lander E."/>
        </authorList>
    </citation>
    <scope>NUCLEOTIDE SEQUENCE [LARGE SCALE GENOMIC DNA]</scope>
</reference>
<evidence type="ECO:0000259" key="1">
    <source>
        <dbReference type="Pfam" id="PF04775"/>
    </source>
</evidence>
<protein>
    <recommendedName>
        <fullName evidence="1">Acyl-CoA thioester hydrolase/bile acid-CoA amino acid N-acetyltransferase domain-containing protein</fullName>
    </recommendedName>
</protein>
<dbReference type="PANTHER" id="PTHR10824">
    <property type="entry name" value="ACYL-COENZYME A THIOESTERASE-RELATED"/>
    <property type="match status" value="1"/>
</dbReference>
<dbReference type="HOGENOM" id="CLU_029849_1_1_1"/>